<dbReference type="PRINTS" id="PR00081">
    <property type="entry name" value="GDHRDH"/>
</dbReference>
<evidence type="ECO:0000256" key="5">
    <source>
        <dbReference type="ARBA" id="ARBA00047400"/>
    </source>
</evidence>
<sequence>MGELDGKVAFLTGGGRGVGVGIAMALAKAGATIGLFGRTRDTLENTAATIAELGGRSLVCVGDTGVRADVDRGVAEVQDAFGPIWALVNNAYSAARTHVEDVTDEILDGALRGCIHGSLYTMQACFPTMKEHGGRIINFGSGGATMGRPELGAYNIAKEGVRGLTKTAAASWGQYGITVNTICPLAASDAYRTWFEDMIDDEGRRKHLEGIPMRRLGDPEKDIGALVVFLAGPGGGYITSRTLHVDGGNCYYDR</sequence>
<reference evidence="6 7" key="1">
    <citation type="submission" date="2022-11" db="EMBL/GenBank/DDBJ databases">
        <title>Mycobacterium sp. nov.</title>
        <authorList>
            <person name="Papic B."/>
            <person name="Spicic S."/>
            <person name="Duvnjak S."/>
        </authorList>
    </citation>
    <scope>NUCLEOTIDE SEQUENCE [LARGE SCALE GENOMIC DNA]</scope>
    <source>
        <strain evidence="6 7">CVI_P4</strain>
    </source>
</reference>
<protein>
    <recommendedName>
        <fullName evidence="4">3-oxoacyl-[acyl-carrier-protein] reductase MabA</fullName>
    </recommendedName>
</protein>
<comment type="subcellular location">
    <subcellularLocation>
        <location evidence="1">Secreted</location>
        <location evidence="1">Cell wall</location>
    </subcellularLocation>
</comment>
<dbReference type="PANTHER" id="PTHR42879">
    <property type="entry name" value="3-OXOACYL-(ACYL-CARRIER-PROTEIN) REDUCTASE"/>
    <property type="match status" value="1"/>
</dbReference>
<dbReference type="PROSITE" id="PS00061">
    <property type="entry name" value="ADH_SHORT"/>
    <property type="match status" value="1"/>
</dbReference>
<comment type="catalytic activity">
    <reaction evidence="5">
        <text>a (3R)-hydroxyacyl-[ACP] + NADP(+) = a 3-oxoacyl-[ACP] + NADPH + H(+)</text>
        <dbReference type="Rhea" id="RHEA:17397"/>
        <dbReference type="Rhea" id="RHEA-COMP:9916"/>
        <dbReference type="Rhea" id="RHEA-COMP:9945"/>
        <dbReference type="ChEBI" id="CHEBI:15378"/>
        <dbReference type="ChEBI" id="CHEBI:57783"/>
        <dbReference type="ChEBI" id="CHEBI:58349"/>
        <dbReference type="ChEBI" id="CHEBI:78776"/>
        <dbReference type="ChEBI" id="CHEBI:78827"/>
        <dbReference type="EC" id="1.1.1.100"/>
    </reaction>
    <physiologicalReaction direction="right-to-left" evidence="5">
        <dbReference type="Rhea" id="RHEA:17399"/>
    </physiologicalReaction>
</comment>
<comment type="similarity">
    <text evidence="2">Belongs to the short-chain dehydrogenases/reductases (SDR) family.</text>
</comment>
<dbReference type="Gene3D" id="3.40.50.720">
    <property type="entry name" value="NAD(P)-binding Rossmann-like Domain"/>
    <property type="match status" value="1"/>
</dbReference>
<keyword evidence="7" id="KW-1185">Reference proteome</keyword>
<dbReference type="EMBL" id="JAPJDO010000066">
    <property type="protein sequence ID" value="MCX2941275.1"/>
    <property type="molecule type" value="Genomic_DNA"/>
</dbReference>
<dbReference type="InterPro" id="IPR036291">
    <property type="entry name" value="NAD(P)-bd_dom_sf"/>
</dbReference>
<dbReference type="InterPro" id="IPR002347">
    <property type="entry name" value="SDR_fam"/>
</dbReference>
<dbReference type="InterPro" id="IPR020904">
    <property type="entry name" value="Sc_DH/Rdtase_CS"/>
</dbReference>
<name>A0ABT3SQW2_9MYCO</name>
<dbReference type="RefSeq" id="WP_266001196.1">
    <property type="nucleotide sequence ID" value="NZ_JAPJDN010000066.1"/>
</dbReference>
<dbReference type="Pfam" id="PF13561">
    <property type="entry name" value="adh_short_C2"/>
    <property type="match status" value="1"/>
</dbReference>
<dbReference type="SUPFAM" id="SSF51735">
    <property type="entry name" value="NAD(P)-binding Rossmann-fold domains"/>
    <property type="match status" value="1"/>
</dbReference>
<organism evidence="6 7">
    <name type="scientific">Mycobacterium pinniadriaticum</name>
    <dbReference type="NCBI Taxonomy" id="2994102"/>
    <lineage>
        <taxon>Bacteria</taxon>
        <taxon>Bacillati</taxon>
        <taxon>Actinomycetota</taxon>
        <taxon>Actinomycetes</taxon>
        <taxon>Mycobacteriales</taxon>
        <taxon>Mycobacteriaceae</taxon>
        <taxon>Mycobacterium</taxon>
    </lineage>
</organism>
<keyword evidence="3" id="KW-0964">Secreted</keyword>
<evidence type="ECO:0000256" key="1">
    <source>
        <dbReference type="ARBA" id="ARBA00004191"/>
    </source>
</evidence>
<evidence type="ECO:0000313" key="7">
    <source>
        <dbReference type="Proteomes" id="UP001300745"/>
    </source>
</evidence>
<dbReference type="Proteomes" id="UP001300745">
    <property type="component" value="Unassembled WGS sequence"/>
</dbReference>
<proteinExistence type="inferred from homology"/>
<dbReference type="CDD" id="cd05233">
    <property type="entry name" value="SDR_c"/>
    <property type="match status" value="1"/>
</dbReference>
<comment type="caution">
    <text evidence="6">The sequence shown here is derived from an EMBL/GenBank/DDBJ whole genome shotgun (WGS) entry which is preliminary data.</text>
</comment>
<accession>A0ABT3SQW2</accession>
<gene>
    <name evidence="6" type="ORF">ORI27_31800</name>
</gene>
<dbReference type="InterPro" id="IPR050259">
    <property type="entry name" value="SDR"/>
</dbReference>
<keyword evidence="3" id="KW-0134">Cell wall</keyword>
<evidence type="ECO:0000256" key="2">
    <source>
        <dbReference type="ARBA" id="ARBA00006484"/>
    </source>
</evidence>
<evidence type="ECO:0000256" key="4">
    <source>
        <dbReference type="ARBA" id="ARBA00040781"/>
    </source>
</evidence>
<evidence type="ECO:0000256" key="3">
    <source>
        <dbReference type="ARBA" id="ARBA00022512"/>
    </source>
</evidence>
<evidence type="ECO:0000313" key="6">
    <source>
        <dbReference type="EMBL" id="MCX2941275.1"/>
    </source>
</evidence>